<dbReference type="Proteomes" id="UP000887579">
    <property type="component" value="Unplaced"/>
</dbReference>
<dbReference type="WBParaSite" id="ES5_v2.g17855.t1">
    <property type="protein sequence ID" value="ES5_v2.g17855.t1"/>
    <property type="gene ID" value="ES5_v2.g17855"/>
</dbReference>
<name>A0AC34FKL6_9BILA</name>
<evidence type="ECO:0000313" key="2">
    <source>
        <dbReference type="WBParaSite" id="ES5_v2.g17855.t1"/>
    </source>
</evidence>
<reference evidence="2" key="1">
    <citation type="submission" date="2022-11" db="UniProtKB">
        <authorList>
            <consortium name="WormBaseParasite"/>
        </authorList>
    </citation>
    <scope>IDENTIFICATION</scope>
</reference>
<evidence type="ECO:0000313" key="1">
    <source>
        <dbReference type="Proteomes" id="UP000887579"/>
    </source>
</evidence>
<proteinExistence type="predicted"/>
<accession>A0AC34FKL6</accession>
<organism evidence="1 2">
    <name type="scientific">Panagrolaimus sp. ES5</name>
    <dbReference type="NCBI Taxonomy" id="591445"/>
    <lineage>
        <taxon>Eukaryota</taxon>
        <taxon>Metazoa</taxon>
        <taxon>Ecdysozoa</taxon>
        <taxon>Nematoda</taxon>
        <taxon>Chromadorea</taxon>
        <taxon>Rhabditida</taxon>
        <taxon>Tylenchina</taxon>
        <taxon>Panagrolaimomorpha</taxon>
        <taxon>Panagrolaimoidea</taxon>
        <taxon>Panagrolaimidae</taxon>
        <taxon>Panagrolaimus</taxon>
    </lineage>
</organism>
<protein>
    <submittedName>
        <fullName evidence="2">Galectin</fullName>
    </submittedName>
</protein>
<sequence>MTAPTPNSPSVECISDPILPFVTTIPGGIFPGKAITIRGSSSPDHPHQFSIDLCCGLLVQGDHKDNKALHFNPRFIKKKGIFGSADEDIVLNSLINNRWGPEERTGNCLRPDGPFTIRILVLQHYFKIAVNGKHLSDFVHRIPFTSINTLYIQGAAKIDDVPFVHSFRPGSLNHTKTITLTATPKMHATVFTFNLMKSGDYFFHLRVDFPHHGKSNGALVRNHCINNKWASEERVMSHFPFTQGITFDLKISLGSEYLNVELDGKRIFTFSYRPGIYLNEAELDGKRVFTFSYRPGIYLNEVNIVSITGDLNIQKFELK</sequence>